<evidence type="ECO:0000259" key="1">
    <source>
        <dbReference type="Pfam" id="PF05050"/>
    </source>
</evidence>
<dbReference type="PANTHER" id="PTHR34203">
    <property type="entry name" value="METHYLTRANSFERASE, FKBM FAMILY PROTEIN"/>
    <property type="match status" value="1"/>
</dbReference>
<evidence type="ECO:0000313" key="3">
    <source>
        <dbReference type="Proteomes" id="UP001501508"/>
    </source>
</evidence>
<organism evidence="2 3">
    <name type="scientific">Ravibacter arvi</name>
    <dbReference type="NCBI Taxonomy" id="2051041"/>
    <lineage>
        <taxon>Bacteria</taxon>
        <taxon>Pseudomonadati</taxon>
        <taxon>Bacteroidota</taxon>
        <taxon>Cytophagia</taxon>
        <taxon>Cytophagales</taxon>
        <taxon>Spirosomataceae</taxon>
        <taxon>Ravibacter</taxon>
    </lineage>
</organism>
<comment type="caution">
    <text evidence="2">The sequence shown here is derived from an EMBL/GenBank/DDBJ whole genome shotgun (WGS) entry which is preliminary data.</text>
</comment>
<dbReference type="EMBL" id="BAABEY010000036">
    <property type="protein sequence ID" value="GAA4447242.1"/>
    <property type="molecule type" value="Genomic_DNA"/>
</dbReference>
<dbReference type="InterPro" id="IPR006342">
    <property type="entry name" value="FkbM_mtfrase"/>
</dbReference>
<feature type="domain" description="Methyltransferase FkbM" evidence="1">
    <location>
        <begin position="85"/>
        <end position="242"/>
    </location>
</feature>
<dbReference type="InterPro" id="IPR052514">
    <property type="entry name" value="SAM-dependent_MTase"/>
</dbReference>
<dbReference type="Pfam" id="PF05050">
    <property type="entry name" value="Methyltransf_21"/>
    <property type="match status" value="1"/>
</dbReference>
<proteinExistence type="predicted"/>
<protein>
    <recommendedName>
        <fullName evidence="1">Methyltransferase FkbM domain-containing protein</fullName>
    </recommendedName>
</protein>
<evidence type="ECO:0000313" key="2">
    <source>
        <dbReference type="EMBL" id="GAA4447242.1"/>
    </source>
</evidence>
<dbReference type="Gene3D" id="3.40.50.150">
    <property type="entry name" value="Vaccinia Virus protein VP39"/>
    <property type="match status" value="1"/>
</dbReference>
<sequence length="288" mass="31899">MNPLLDLSDINRLTSYEFESVCRGFSSFARLEGRTGLTRVLTKYKIFVDINDISLVPHLVMDGFWETPVTQCLARLVRPGDTCIDVGAHLGYFSVLMSALAGGSGKTLAIEPNPRIASLLKRTSEINHPGFRVWEGALSNLSGRTEIHIPRLHTGDSSLLVRKEAGEEGFIREEVAVDTLDRLLPAFGLGQVDVMKIDAEGAEPLIFKGMPETLSANPDLKIVMEFSPGLYHDAREFSRILSERFDAYTIESGFRFVPFHITEFLESNEAGTHTDLLLLAKGAQMPDD</sequence>
<keyword evidence="3" id="KW-1185">Reference proteome</keyword>
<accession>A0ABP8MA54</accession>
<dbReference type="NCBIfam" id="TIGR01444">
    <property type="entry name" value="fkbM_fam"/>
    <property type="match status" value="1"/>
</dbReference>
<dbReference type="PANTHER" id="PTHR34203:SF15">
    <property type="entry name" value="SLL1173 PROTEIN"/>
    <property type="match status" value="1"/>
</dbReference>
<reference evidence="3" key="1">
    <citation type="journal article" date="2019" name="Int. J. Syst. Evol. Microbiol.">
        <title>The Global Catalogue of Microorganisms (GCM) 10K type strain sequencing project: providing services to taxonomists for standard genome sequencing and annotation.</title>
        <authorList>
            <consortium name="The Broad Institute Genomics Platform"/>
            <consortium name="The Broad Institute Genome Sequencing Center for Infectious Disease"/>
            <person name="Wu L."/>
            <person name="Ma J."/>
        </authorList>
    </citation>
    <scope>NUCLEOTIDE SEQUENCE [LARGE SCALE GENOMIC DNA]</scope>
    <source>
        <strain evidence="3">JCM 31920</strain>
    </source>
</reference>
<name>A0ABP8MA54_9BACT</name>
<dbReference type="InterPro" id="IPR029063">
    <property type="entry name" value="SAM-dependent_MTases_sf"/>
</dbReference>
<dbReference type="SUPFAM" id="SSF53335">
    <property type="entry name" value="S-adenosyl-L-methionine-dependent methyltransferases"/>
    <property type="match status" value="1"/>
</dbReference>
<gene>
    <name evidence="2" type="ORF">GCM10023091_41800</name>
</gene>
<dbReference type="RefSeq" id="WP_345032858.1">
    <property type="nucleotide sequence ID" value="NZ_BAABEY010000036.1"/>
</dbReference>
<dbReference type="Proteomes" id="UP001501508">
    <property type="component" value="Unassembled WGS sequence"/>
</dbReference>